<keyword evidence="3" id="KW-1185">Reference proteome</keyword>
<keyword evidence="1" id="KW-0472">Membrane</keyword>
<organism evidence="2 3">
    <name type="scientific">Cyclotella atomus</name>
    <dbReference type="NCBI Taxonomy" id="382360"/>
    <lineage>
        <taxon>Eukaryota</taxon>
        <taxon>Sar</taxon>
        <taxon>Stramenopiles</taxon>
        <taxon>Ochrophyta</taxon>
        <taxon>Bacillariophyta</taxon>
        <taxon>Coscinodiscophyceae</taxon>
        <taxon>Thalassiosirophycidae</taxon>
        <taxon>Stephanodiscales</taxon>
        <taxon>Stephanodiscaceae</taxon>
        <taxon>Cyclotella</taxon>
    </lineage>
</organism>
<keyword evidence="1" id="KW-1133">Transmembrane helix</keyword>
<comment type="caution">
    <text evidence="2">The sequence shown here is derived from an EMBL/GenBank/DDBJ whole genome shotgun (WGS) entry which is preliminary data.</text>
</comment>
<dbReference type="EMBL" id="JALLPJ020001338">
    <property type="protein sequence ID" value="KAL3769007.1"/>
    <property type="molecule type" value="Genomic_DNA"/>
</dbReference>
<reference evidence="2 3" key="1">
    <citation type="submission" date="2024-10" db="EMBL/GenBank/DDBJ databases">
        <title>Updated reference genomes for cyclostephanoid diatoms.</title>
        <authorList>
            <person name="Roberts W.R."/>
            <person name="Alverson A.J."/>
        </authorList>
    </citation>
    <scope>NUCLEOTIDE SEQUENCE [LARGE SCALE GENOMIC DNA]</scope>
    <source>
        <strain evidence="2 3">AJA010-31</strain>
    </source>
</reference>
<accession>A0ABD3N018</accession>
<protein>
    <submittedName>
        <fullName evidence="2">Uncharacterized protein</fullName>
    </submittedName>
</protein>
<dbReference type="Proteomes" id="UP001530400">
    <property type="component" value="Unassembled WGS sequence"/>
</dbReference>
<feature type="transmembrane region" description="Helical" evidence="1">
    <location>
        <begin position="39"/>
        <end position="62"/>
    </location>
</feature>
<dbReference type="AlphaFoldDB" id="A0ABD3N018"/>
<evidence type="ECO:0000313" key="2">
    <source>
        <dbReference type="EMBL" id="KAL3769007.1"/>
    </source>
</evidence>
<gene>
    <name evidence="2" type="ORF">ACHAWO_006773</name>
</gene>
<evidence type="ECO:0000313" key="3">
    <source>
        <dbReference type="Proteomes" id="UP001530400"/>
    </source>
</evidence>
<evidence type="ECO:0000256" key="1">
    <source>
        <dbReference type="SAM" id="Phobius"/>
    </source>
</evidence>
<keyword evidence="1" id="KW-0812">Transmembrane</keyword>
<name>A0ABD3N018_9STRA</name>
<proteinExistence type="predicted"/>
<sequence>MAYIESAPLLTKGQSMPGVRQIGTSLLDLTRDVPILGQYLLIVLAIALCVNLGLNPFLSLVLRSPLRRHFGLQFGGIRARLIDLTLKLTKIELPCSESRIIRTIILTVFPSARVKLVNGYPESRVTVQYLSIKIRVSSFTSFFNAGAPSQGDTVSIELGKSRNEGGSRISWIYHFIPKPYIRIKLHGLDIRVEKGTLPLRYQTSVGAAPFHRRSNGLMCRIFQLLSKNTWWIGKALSSTMIYVCHS</sequence>